<dbReference type="AlphaFoldDB" id="A0A1F7YH70"/>
<dbReference type="EMBL" id="MGGL01000011">
    <property type="protein sequence ID" value="OGM26520.1"/>
    <property type="molecule type" value="Genomic_DNA"/>
</dbReference>
<dbReference type="PANTHER" id="PTHR19328">
    <property type="entry name" value="HEDGEHOG-INTERACTING PROTEIN"/>
    <property type="match status" value="1"/>
</dbReference>
<protein>
    <recommendedName>
        <fullName evidence="1">Pyrroloquinoline quinone-dependent pyranose dehydrogenase beta-propeller domain-containing protein</fullName>
    </recommendedName>
</protein>
<dbReference type="Pfam" id="PF22807">
    <property type="entry name" value="TrAA12"/>
    <property type="match status" value="1"/>
</dbReference>
<reference evidence="2 3" key="1">
    <citation type="journal article" date="2016" name="Nat. Commun.">
        <title>Thousands of microbial genomes shed light on interconnected biogeochemical processes in an aquifer system.</title>
        <authorList>
            <person name="Anantharaman K."/>
            <person name="Brown C.T."/>
            <person name="Hug L.A."/>
            <person name="Sharon I."/>
            <person name="Castelle C.J."/>
            <person name="Probst A.J."/>
            <person name="Thomas B.C."/>
            <person name="Singh A."/>
            <person name="Wilkins M.J."/>
            <person name="Karaoz U."/>
            <person name="Brodie E.L."/>
            <person name="Williams K.H."/>
            <person name="Hubbard S.S."/>
            <person name="Banfield J.F."/>
        </authorList>
    </citation>
    <scope>NUCLEOTIDE SEQUENCE [LARGE SCALE GENOMIC DNA]</scope>
</reference>
<comment type="caution">
    <text evidence="2">The sequence shown here is derived from an EMBL/GenBank/DDBJ whole genome shotgun (WGS) entry which is preliminary data.</text>
</comment>
<name>A0A1F7YH70_9BACT</name>
<dbReference type="Gene3D" id="2.120.10.30">
    <property type="entry name" value="TolB, C-terminal domain"/>
    <property type="match status" value="1"/>
</dbReference>
<dbReference type="Proteomes" id="UP000179221">
    <property type="component" value="Unassembled WGS sequence"/>
</dbReference>
<proteinExistence type="predicted"/>
<dbReference type="InterPro" id="IPR011041">
    <property type="entry name" value="Quinoprot_gluc/sorb_DH_b-prop"/>
</dbReference>
<evidence type="ECO:0000313" key="3">
    <source>
        <dbReference type="Proteomes" id="UP000179221"/>
    </source>
</evidence>
<dbReference type="SUPFAM" id="SSF50952">
    <property type="entry name" value="Soluble quinoprotein glucose dehydrogenase"/>
    <property type="match status" value="1"/>
</dbReference>
<gene>
    <name evidence="2" type="ORF">A2628_02905</name>
</gene>
<feature type="domain" description="Pyrroloquinoline quinone-dependent pyranose dehydrogenase beta-propeller" evidence="1">
    <location>
        <begin position="16"/>
        <end position="337"/>
    </location>
</feature>
<evidence type="ECO:0000259" key="1">
    <source>
        <dbReference type="Pfam" id="PF22807"/>
    </source>
</evidence>
<accession>A0A1F7YH70</accession>
<dbReference type="InterPro" id="IPR011042">
    <property type="entry name" value="6-blade_b-propeller_TolB-like"/>
</dbReference>
<dbReference type="PANTHER" id="PTHR19328:SF53">
    <property type="entry name" value="MEMBRANE PROTEIN"/>
    <property type="match status" value="1"/>
</dbReference>
<sequence>MPADFKMAIYADLKSASPRVLEFDMNGVLLASIPGEGKIVALPDRNADGIADGENVVINGLNRPHGMAFNNDFFYVAETDKVVRYKYDPIKFKVSEGKILFTLPGGGRHFTRTLKVLGDKLYTSVGSSCDTCVESDDKRAAILVSDLDGGNLKVFAQGLRNTVFFAFDPSASSGQVRIWGNDMGRDFLGDDLPPDELNIVSEGKDYGWPYCYGDRIRDAKFMNDKEPDYCQHTEKAQVFYPAHVAPLGIVFITSDLFPKDDWGKILVAFHGSWNRSSAVGYKIVKIDPDTGRLENFITGWLNAKGSVLGRPVDLIFANNGVLYISDDKANLIYILTK</sequence>
<organism evidence="2 3">
    <name type="scientific">Candidatus Woesebacteria bacterium RIFCSPHIGHO2_01_FULL_40_22</name>
    <dbReference type="NCBI Taxonomy" id="1802499"/>
    <lineage>
        <taxon>Bacteria</taxon>
        <taxon>Candidatus Woeseibacteriota</taxon>
    </lineage>
</organism>
<evidence type="ECO:0000313" key="2">
    <source>
        <dbReference type="EMBL" id="OGM26520.1"/>
    </source>
</evidence>
<dbReference type="InterPro" id="IPR054539">
    <property type="entry name" value="Beta-prop_PDH"/>
</dbReference>